<dbReference type="Gene3D" id="2.40.30.200">
    <property type="match status" value="1"/>
</dbReference>
<dbReference type="EMBL" id="JAWJAY010000752">
    <property type="protein sequence ID" value="MDV2887979.1"/>
    <property type="molecule type" value="Genomic_DNA"/>
</dbReference>
<proteinExistence type="predicted"/>
<feature type="domain" description="Siphovirus-type tail component RIFT-related" evidence="1">
    <location>
        <begin position="6"/>
        <end position="85"/>
    </location>
</feature>
<protein>
    <submittedName>
        <fullName evidence="2">Phage tail family protein</fullName>
    </submittedName>
</protein>
<evidence type="ECO:0000259" key="1">
    <source>
        <dbReference type="Pfam" id="PF05709"/>
    </source>
</evidence>
<comment type="caution">
    <text evidence="2">The sequence shown here is derived from an EMBL/GenBank/DDBJ whole genome shotgun (WGS) entry which is preliminary data.</text>
</comment>
<dbReference type="Pfam" id="PF05709">
    <property type="entry name" value="Sipho_tail"/>
    <property type="match status" value="1"/>
</dbReference>
<evidence type="ECO:0000313" key="2">
    <source>
        <dbReference type="EMBL" id="MDV2887979.1"/>
    </source>
</evidence>
<gene>
    <name evidence="2" type="ORF">RYX45_22690</name>
</gene>
<feature type="non-terminal residue" evidence="2">
    <location>
        <position position="88"/>
    </location>
</feature>
<reference evidence="2" key="1">
    <citation type="submission" date="2023-10" db="EMBL/GenBank/DDBJ databases">
        <title>Screening of Alkalihalophilus pseudofirmusBZ-TG-HK211 and Its Alleviation of Salt Stress on Rapeseed Growth.</title>
        <authorList>
            <person name="Zhao B."/>
            <person name="Guo T."/>
        </authorList>
    </citation>
    <scope>NUCLEOTIDE SEQUENCE</scope>
    <source>
        <strain evidence="2">BZ-TG-HK211</strain>
    </source>
</reference>
<dbReference type="AlphaFoldDB" id="A0AAJ2NTJ6"/>
<sequence length="88" mass="9979">TYTNRDGESITLKQSRPYFLTKVDGTGNIRQTVNTFKAPDQDGAFYISSTLDMRNITIEGTVVADTPNEAYKRRQRFLQIFSPKLLGT</sequence>
<organism evidence="2 3">
    <name type="scientific">Alkalihalophilus pseudofirmus</name>
    <name type="common">Bacillus pseudofirmus</name>
    <dbReference type="NCBI Taxonomy" id="79885"/>
    <lineage>
        <taxon>Bacteria</taxon>
        <taxon>Bacillati</taxon>
        <taxon>Bacillota</taxon>
        <taxon>Bacilli</taxon>
        <taxon>Bacillales</taxon>
        <taxon>Bacillaceae</taxon>
        <taxon>Alkalihalophilus</taxon>
    </lineage>
</organism>
<feature type="non-terminal residue" evidence="2">
    <location>
        <position position="1"/>
    </location>
</feature>
<accession>A0AAJ2NTJ6</accession>
<dbReference type="InterPro" id="IPR008841">
    <property type="entry name" value="Siphovirus-type_tail_N"/>
</dbReference>
<dbReference type="Proteomes" id="UP001285636">
    <property type="component" value="Unassembled WGS sequence"/>
</dbReference>
<dbReference type="RefSeq" id="WP_323468062.1">
    <property type="nucleotide sequence ID" value="NZ_JAWJAY010000752.1"/>
</dbReference>
<evidence type="ECO:0000313" key="3">
    <source>
        <dbReference type="Proteomes" id="UP001285636"/>
    </source>
</evidence>
<name>A0AAJ2NTJ6_ALKPS</name>